<dbReference type="InterPro" id="IPR052612">
    <property type="entry name" value="ANP_Clearance_Receptor"/>
</dbReference>
<feature type="domain" description="Receptor ligand binding region" evidence="6">
    <location>
        <begin position="57"/>
        <end position="156"/>
    </location>
</feature>
<reference evidence="7" key="2">
    <citation type="submission" date="2021-01" db="UniProtKB">
        <authorList>
            <consortium name="EnsemblMetazoa"/>
        </authorList>
    </citation>
    <scope>IDENTIFICATION</scope>
</reference>
<feature type="signal peptide" evidence="5">
    <location>
        <begin position="1"/>
        <end position="20"/>
    </location>
</feature>
<dbReference type="InterPro" id="IPR001828">
    <property type="entry name" value="ANF_lig-bd_rcpt"/>
</dbReference>
<keyword evidence="3" id="KW-1133">Transmembrane helix</keyword>
<dbReference type="InParanoid" id="A0A7M7NY52"/>
<dbReference type="GeneID" id="115923804"/>
<proteinExistence type="predicted"/>
<dbReference type="GO" id="GO:0016020">
    <property type="term" value="C:membrane"/>
    <property type="evidence" value="ECO:0007669"/>
    <property type="project" value="UniProtKB-SubCell"/>
</dbReference>
<sequence>MEVMFYLTILVLCLLGLNHAQISNIDPSSQNETQVITLGFLAPDKTKVARLVRFNGGAMTVAVRDVNNNPDMLPGYRLQFRWLDTYGNEEGSIRALSDQWRDGIVAFIGPGLTCTTEAKVAAAWNLPMISYFCKEPAVSDKETYRTFARTVPTTEKRGGG</sequence>
<dbReference type="PANTHER" id="PTHR44755:SF8">
    <property type="entry name" value="RECEPTOR LIGAND BINDING REGION DOMAIN-CONTAINING PROTEIN"/>
    <property type="match status" value="1"/>
</dbReference>
<dbReference type="Pfam" id="PF01094">
    <property type="entry name" value="ANF_receptor"/>
    <property type="match status" value="1"/>
</dbReference>
<comment type="subcellular location">
    <subcellularLocation>
        <location evidence="1">Membrane</location>
    </subcellularLocation>
</comment>
<accession>A0A7M7NY52</accession>
<keyword evidence="2" id="KW-0812">Transmembrane</keyword>
<organism evidence="7 8">
    <name type="scientific">Strongylocentrotus purpuratus</name>
    <name type="common">Purple sea urchin</name>
    <dbReference type="NCBI Taxonomy" id="7668"/>
    <lineage>
        <taxon>Eukaryota</taxon>
        <taxon>Metazoa</taxon>
        <taxon>Echinodermata</taxon>
        <taxon>Eleutherozoa</taxon>
        <taxon>Echinozoa</taxon>
        <taxon>Echinoidea</taxon>
        <taxon>Euechinoidea</taxon>
        <taxon>Echinacea</taxon>
        <taxon>Camarodonta</taxon>
        <taxon>Echinidea</taxon>
        <taxon>Strongylocentrotidae</taxon>
        <taxon>Strongylocentrotus</taxon>
    </lineage>
</organism>
<dbReference type="OrthoDB" id="1890790at2759"/>
<keyword evidence="5" id="KW-0732">Signal</keyword>
<evidence type="ECO:0000256" key="2">
    <source>
        <dbReference type="ARBA" id="ARBA00022692"/>
    </source>
</evidence>
<dbReference type="Proteomes" id="UP000007110">
    <property type="component" value="Unassembled WGS sequence"/>
</dbReference>
<dbReference type="OMA" id="YFCKEPA"/>
<reference evidence="8" key="1">
    <citation type="submission" date="2015-02" db="EMBL/GenBank/DDBJ databases">
        <title>Genome sequencing for Strongylocentrotus purpuratus.</title>
        <authorList>
            <person name="Murali S."/>
            <person name="Liu Y."/>
            <person name="Vee V."/>
            <person name="English A."/>
            <person name="Wang M."/>
            <person name="Skinner E."/>
            <person name="Han Y."/>
            <person name="Muzny D.M."/>
            <person name="Worley K.C."/>
            <person name="Gibbs R.A."/>
        </authorList>
    </citation>
    <scope>NUCLEOTIDE SEQUENCE</scope>
</reference>
<dbReference type="EnsemblMetazoa" id="XM_030985136">
    <property type="protein sequence ID" value="XP_030840996"/>
    <property type="gene ID" value="LOC115923804"/>
</dbReference>
<name>A0A7M7NY52_STRPU</name>
<evidence type="ECO:0000313" key="7">
    <source>
        <dbReference type="EnsemblMetazoa" id="XP_030840996"/>
    </source>
</evidence>
<dbReference type="SUPFAM" id="SSF53822">
    <property type="entry name" value="Periplasmic binding protein-like I"/>
    <property type="match status" value="1"/>
</dbReference>
<feature type="chain" id="PRO_5029779198" description="Receptor ligand binding region domain-containing protein" evidence="5">
    <location>
        <begin position="21"/>
        <end position="160"/>
    </location>
</feature>
<keyword evidence="4" id="KW-0472">Membrane</keyword>
<dbReference type="KEGG" id="spu:115923804"/>
<dbReference type="PANTHER" id="PTHR44755">
    <property type="entry name" value="NATRIURETIC PEPTIDE RECEPTOR 3-RELATED"/>
    <property type="match status" value="1"/>
</dbReference>
<evidence type="ECO:0000256" key="1">
    <source>
        <dbReference type="ARBA" id="ARBA00004370"/>
    </source>
</evidence>
<dbReference type="AlphaFoldDB" id="A0A7M7NY52"/>
<dbReference type="RefSeq" id="XP_030840996.1">
    <property type="nucleotide sequence ID" value="XM_030985136.1"/>
</dbReference>
<dbReference type="Gene3D" id="3.40.50.2300">
    <property type="match status" value="1"/>
</dbReference>
<keyword evidence="8" id="KW-1185">Reference proteome</keyword>
<evidence type="ECO:0000259" key="6">
    <source>
        <dbReference type="Pfam" id="PF01094"/>
    </source>
</evidence>
<evidence type="ECO:0000256" key="3">
    <source>
        <dbReference type="ARBA" id="ARBA00022989"/>
    </source>
</evidence>
<evidence type="ECO:0000256" key="5">
    <source>
        <dbReference type="SAM" id="SignalP"/>
    </source>
</evidence>
<evidence type="ECO:0000256" key="4">
    <source>
        <dbReference type="ARBA" id="ARBA00023136"/>
    </source>
</evidence>
<protein>
    <recommendedName>
        <fullName evidence="6">Receptor ligand binding region domain-containing protein</fullName>
    </recommendedName>
</protein>
<evidence type="ECO:0000313" key="8">
    <source>
        <dbReference type="Proteomes" id="UP000007110"/>
    </source>
</evidence>
<dbReference type="InterPro" id="IPR028082">
    <property type="entry name" value="Peripla_BP_I"/>
</dbReference>